<dbReference type="SUPFAM" id="SSF55486">
    <property type="entry name" value="Metalloproteases ('zincins'), catalytic domain"/>
    <property type="match status" value="1"/>
</dbReference>
<accession>A0A0H4W6J3</accession>
<dbReference type="RefSeq" id="WP_197088546.1">
    <property type="nucleotide sequence ID" value="NZ_CP010777.1"/>
</dbReference>
<dbReference type="PATRIC" id="fig|1379910.4.peg.2389"/>
<evidence type="ECO:0000259" key="2">
    <source>
        <dbReference type="Pfam" id="PF05299"/>
    </source>
</evidence>
<dbReference type="Proteomes" id="UP000036458">
    <property type="component" value="Chromosome"/>
</dbReference>
<dbReference type="Gene3D" id="1.10.390.10">
    <property type="entry name" value="Neutral Protease Domain 2"/>
    <property type="match status" value="1"/>
</dbReference>
<dbReference type="InterPro" id="IPR040756">
    <property type="entry name" value="Peptidase_M61_N"/>
</dbReference>
<reference evidence="4 5" key="1">
    <citation type="submission" date="2015-01" db="EMBL/GenBank/DDBJ databases">
        <title>Rufibacter sp./DG31D/ whole genome sequencing.</title>
        <authorList>
            <person name="Kim M.K."/>
            <person name="Srinivasan S."/>
            <person name="Lee J.-J."/>
        </authorList>
    </citation>
    <scope>NUCLEOTIDE SEQUENCE [LARGE SCALE GENOMIC DNA]</scope>
    <source>
        <strain evidence="4 5">DG31D</strain>
    </source>
</reference>
<name>A0A0H4W6J3_9BACT</name>
<protein>
    <submittedName>
        <fullName evidence="4">Peptidase M61</fullName>
    </submittedName>
</protein>
<dbReference type="InterPro" id="IPR027268">
    <property type="entry name" value="Peptidase_M4/M1_CTD_sf"/>
</dbReference>
<gene>
    <name evidence="4" type="ORF">TH63_10990</name>
</gene>
<keyword evidence="1" id="KW-0732">Signal</keyword>
<keyword evidence="5" id="KW-1185">Reference proteome</keyword>
<dbReference type="STRING" id="1379910.TH63_10990"/>
<evidence type="ECO:0000313" key="5">
    <source>
        <dbReference type="Proteomes" id="UP000036458"/>
    </source>
</evidence>
<evidence type="ECO:0000256" key="1">
    <source>
        <dbReference type="SAM" id="SignalP"/>
    </source>
</evidence>
<dbReference type="AlphaFoldDB" id="A0A0H4W6J3"/>
<evidence type="ECO:0000259" key="3">
    <source>
        <dbReference type="Pfam" id="PF17899"/>
    </source>
</evidence>
<dbReference type="KEGG" id="ruf:TH63_10990"/>
<sequence>MLKRSLAALAFAALLHSPLLAQDNASASYRFSLDLNQVKDDKLKVSLVTPAMKEDEAIYHMPKMVPGTYAVYDFGKFVSDFSAFDKKGKKLKVERLDQNSWKISKAKKLALITYMVDDTWDTPRKDDIVFEPAATDIEEGKVFLINTHGFFGYFANRSKEPYQITIFKPQDFYGATPLRASTTTPTSDVYQLHNYNDLVDAPMLYSKPDTAMLKVGNADVLIATYAAGGGQRSKDLAQNVKTILEAQKNYLGGTLPVDKYAFLIYIDNKQNRTGAYGALEHSYSSVYYFPEMPPPMLADQVRNISAHEFFHIVTPLNIHSEEIGNFDFSHPKMSKHLWLYEGVTEYFAHHVQINQKLIELPAFLEEMRSKIIASQQQYNDGLAFTELSLGALDKYEKEYGNVYQKGALIGMALDIRLRELSGGKYGIRNLMKDLSQTYGKDKSFKDEELFDKITALTYPEIRDFFRQYVEGTQKIPYADIFRKVGITYQPAGVQKRISLGRPTIGYDQASGHLVIASVENLTSFGKQMGYKAGDQLWQINGEDLTLRNAQDLINKHVVNGKEGSHLTIVVGRKDANGTVKPVELKAKLVPSEENVSHLLTLDPNATEAQKALRQAWLYSTL</sequence>
<proteinExistence type="predicted"/>
<dbReference type="Pfam" id="PF05299">
    <property type="entry name" value="Peptidase_M61"/>
    <property type="match status" value="1"/>
</dbReference>
<evidence type="ECO:0000313" key="4">
    <source>
        <dbReference type="EMBL" id="AKQ46046.1"/>
    </source>
</evidence>
<feature type="signal peptide" evidence="1">
    <location>
        <begin position="1"/>
        <end position="21"/>
    </location>
</feature>
<organism evidence="4 5">
    <name type="scientific">Rufibacter radiotolerans</name>
    <dbReference type="NCBI Taxonomy" id="1379910"/>
    <lineage>
        <taxon>Bacteria</taxon>
        <taxon>Pseudomonadati</taxon>
        <taxon>Bacteroidota</taxon>
        <taxon>Cytophagia</taxon>
        <taxon>Cytophagales</taxon>
        <taxon>Hymenobacteraceae</taxon>
        <taxon>Rufibacter</taxon>
    </lineage>
</organism>
<dbReference type="InterPro" id="IPR007963">
    <property type="entry name" value="Peptidase_M61_catalytic"/>
</dbReference>
<dbReference type="Gene3D" id="2.60.40.3650">
    <property type="match status" value="1"/>
</dbReference>
<feature type="chain" id="PRO_5005212575" evidence="1">
    <location>
        <begin position="22"/>
        <end position="621"/>
    </location>
</feature>
<dbReference type="EMBL" id="CP010777">
    <property type="protein sequence ID" value="AKQ46046.1"/>
    <property type="molecule type" value="Genomic_DNA"/>
</dbReference>
<feature type="domain" description="Peptidase M61 N-terminal" evidence="3">
    <location>
        <begin position="31"/>
        <end position="207"/>
    </location>
</feature>
<feature type="domain" description="Peptidase M61 catalytic" evidence="2">
    <location>
        <begin position="302"/>
        <end position="409"/>
    </location>
</feature>
<dbReference type="Pfam" id="PF17899">
    <property type="entry name" value="Peptidase_M61_N"/>
    <property type="match status" value="1"/>
</dbReference>